<feature type="compositionally biased region" description="Basic and acidic residues" evidence="3">
    <location>
        <begin position="209"/>
        <end position="218"/>
    </location>
</feature>
<comment type="subcellular location">
    <subcellularLocation>
        <location evidence="1">Cytoplasm</location>
    </subcellularLocation>
</comment>
<feature type="non-terminal residue" evidence="4">
    <location>
        <position position="239"/>
    </location>
</feature>
<evidence type="ECO:0000256" key="3">
    <source>
        <dbReference type="SAM" id="MobiDB-lite"/>
    </source>
</evidence>
<evidence type="ECO:0000256" key="2">
    <source>
        <dbReference type="ARBA" id="ARBA00022490"/>
    </source>
</evidence>
<dbReference type="PANTHER" id="PTHR12269">
    <property type="entry name" value="EUKARYOTIC TRANSLATION INITIATION FACTOR 4E TRANSPORTER"/>
    <property type="match status" value="1"/>
</dbReference>
<dbReference type="AlphaFoldDB" id="A0A2J8QP16"/>
<organism evidence="4">
    <name type="scientific">Pan troglodytes</name>
    <name type="common">Chimpanzee</name>
    <dbReference type="NCBI Taxonomy" id="9598"/>
    <lineage>
        <taxon>Eukaryota</taxon>
        <taxon>Metazoa</taxon>
        <taxon>Chordata</taxon>
        <taxon>Craniata</taxon>
        <taxon>Vertebrata</taxon>
        <taxon>Euteleostomi</taxon>
        <taxon>Mammalia</taxon>
        <taxon>Eutheria</taxon>
        <taxon>Euarchontoglires</taxon>
        <taxon>Primates</taxon>
        <taxon>Haplorrhini</taxon>
        <taxon>Catarrhini</taxon>
        <taxon>Hominidae</taxon>
        <taxon>Pan</taxon>
    </lineage>
</organism>
<accession>A0A2J8QP16</accession>
<evidence type="ECO:0000313" key="4">
    <source>
        <dbReference type="EMBL" id="PNI98012.1"/>
    </source>
</evidence>
<feature type="non-terminal residue" evidence="4">
    <location>
        <position position="1"/>
    </location>
</feature>
<dbReference type="GO" id="GO:0036464">
    <property type="term" value="C:cytoplasmic ribonucleoprotein granule"/>
    <property type="evidence" value="ECO:0007669"/>
    <property type="project" value="UniProtKB-ARBA"/>
</dbReference>
<dbReference type="EMBL" id="NBAG03000026">
    <property type="protein sequence ID" value="PNI98012.1"/>
    <property type="molecule type" value="Genomic_DNA"/>
</dbReference>
<proteinExistence type="predicted"/>
<sequence>QKAKVDLKPLLSSLSANKEKLKESSHSGVVLSVEEVEAGLKGLKVDQQVKNSTPFMAEHLEETLSAVTNNRQLKKDGDMTAFNKLVSTMKASGTLPSQPKVSRNLESHLMSPAEIPGQPVPKNILQVFQTRAASADYLRPRIPSPIGFTPGPQQLLGDPFQGMRKPMSPITAQMSQLELQQAALEGLALPHDLAVQAANFYQPGFGKPQVDRTRDGFRNRQQRVTKSPAPVHRGNSSSP</sequence>
<gene>
    <name evidence="4" type="ORF">CK820_G0024563</name>
</gene>
<evidence type="ECO:0000256" key="1">
    <source>
        <dbReference type="ARBA" id="ARBA00004496"/>
    </source>
</evidence>
<comment type="caution">
    <text evidence="4">The sequence shown here is derived from an EMBL/GenBank/DDBJ whole genome shotgun (WGS) entry which is preliminary data.</text>
</comment>
<dbReference type="InterPro" id="IPR018862">
    <property type="entry name" value="eIF4E-T"/>
</dbReference>
<name>A0A2J8QP16_PANTR</name>
<reference evidence="4" key="1">
    <citation type="submission" date="2017-12" db="EMBL/GenBank/DDBJ databases">
        <title>High-resolution comparative analysis of great ape genomes.</title>
        <authorList>
            <person name="Pollen A."/>
            <person name="Hastie A."/>
            <person name="Hormozdiari F."/>
            <person name="Dougherty M."/>
            <person name="Liu R."/>
            <person name="Chaisson M."/>
            <person name="Hoppe E."/>
            <person name="Hill C."/>
            <person name="Pang A."/>
            <person name="Hillier L."/>
            <person name="Baker C."/>
            <person name="Armstrong J."/>
            <person name="Shendure J."/>
            <person name="Paten B."/>
            <person name="Wilson R."/>
            <person name="Chao H."/>
            <person name="Schneider V."/>
            <person name="Ventura M."/>
            <person name="Kronenberg Z."/>
            <person name="Murali S."/>
            <person name="Gordon D."/>
            <person name="Cantsilieris S."/>
            <person name="Munson K."/>
            <person name="Nelson B."/>
            <person name="Raja A."/>
            <person name="Underwood J."/>
            <person name="Diekhans M."/>
            <person name="Fiddes I."/>
            <person name="Haussler D."/>
            <person name="Eichler E."/>
        </authorList>
    </citation>
    <scope>NUCLEOTIDE SEQUENCE [LARGE SCALE GENOMIC DNA]</scope>
    <source>
        <strain evidence="4">Yerkes chimp pedigree #C0471</strain>
    </source>
</reference>
<protein>
    <submittedName>
        <fullName evidence="4">EIF4ENIF1 isoform 10</fullName>
    </submittedName>
</protein>
<feature type="region of interest" description="Disordered" evidence="3">
    <location>
        <begin position="204"/>
        <end position="239"/>
    </location>
</feature>
<keyword evidence="2" id="KW-0963">Cytoplasm</keyword>
<dbReference type="Pfam" id="PF10477">
    <property type="entry name" value="EIF4E-T"/>
    <property type="match status" value="2"/>
</dbReference>
<dbReference type="PANTHER" id="PTHR12269:SF1">
    <property type="entry name" value="EUKARYOTIC TRANSLATION INITIATION FACTOR 4E TRANSPORTER"/>
    <property type="match status" value="1"/>
</dbReference>